<feature type="compositionally biased region" description="Basic and acidic residues" evidence="2">
    <location>
        <begin position="142"/>
        <end position="168"/>
    </location>
</feature>
<dbReference type="PANTHER" id="PTHR33067:SF35">
    <property type="entry name" value="ASPARTIC PEPTIDASE DDI1-TYPE DOMAIN-CONTAINING PROTEIN"/>
    <property type="match status" value="1"/>
</dbReference>
<sequence>MAKIPQQLHAIASSSSQSNSSPPPQQQQQQQLVYPSMHERTNKLEDTLNQFMQVSMNNQKNTEASIKHLAVKAGQLAKQLADMSGGPFSANTKTNPKEHCKAITTRSWKVVGADVGVSENNEGVENKGENSELREVEEESEKNEGENNKSESVNSEKIREKNGVEKEKNKKKGKEVSSTVPVKNLPYPHAPSKKEKERQFLRFLDIIKKLQINIPFTEAMEQMPTYARFMKELLTRKRKVLEEETMELETGCSAILQKSLPQKSRDPGSFTLHVSIGNLSVGKALLDLGAGINLMPLSMLKKIGEVDVRPIRMTLQLADRSIKLPHGIVEDMIVKVDKFMFLVDFVVMDMEEDVEVPLILGRPFMKTARVIIDMDEGKLKVRVQDEEVSFNVFEAMKCPKGNKDCFRIDVLDDVYLETQNDFKSSSPLEKALLLSNEELDKVIDEEVQDVIDALNKRENSSANVQSKEELKKEEKEQVVKLKLDDNVAGKHRKLQLLELEEMRFNAYKSSKHYKQRIKAYHDKKILKRSFKPG</sequence>
<proteinExistence type="predicted"/>
<dbReference type="SUPFAM" id="SSF50630">
    <property type="entry name" value="Acid proteases"/>
    <property type="match status" value="1"/>
</dbReference>
<dbReference type="PANTHER" id="PTHR33067">
    <property type="entry name" value="RNA-DIRECTED DNA POLYMERASE-RELATED"/>
    <property type="match status" value="1"/>
</dbReference>
<reference evidence="3" key="1">
    <citation type="journal article" date="2012" name="Nat. Biotechnol.">
        <title>Draft genome sequence of pigeonpea (Cajanus cajan), an orphan legume crop of resource-poor farmers.</title>
        <authorList>
            <person name="Varshney R.K."/>
            <person name="Chen W."/>
            <person name="Li Y."/>
            <person name="Bharti A.K."/>
            <person name="Saxena R.K."/>
            <person name="Schlueter J.A."/>
            <person name="Donoghue M.T."/>
            <person name="Azam S."/>
            <person name="Fan G."/>
            <person name="Whaley A.M."/>
            <person name="Farmer A.D."/>
            <person name="Sheridan J."/>
            <person name="Iwata A."/>
            <person name="Tuteja R."/>
            <person name="Penmetsa R.V."/>
            <person name="Wu W."/>
            <person name="Upadhyaya H.D."/>
            <person name="Yang S.P."/>
            <person name="Shah T."/>
            <person name="Saxena K.B."/>
            <person name="Michael T."/>
            <person name="McCombie W.R."/>
            <person name="Yang B."/>
            <person name="Zhang G."/>
            <person name="Yang H."/>
            <person name="Wang J."/>
            <person name="Spillane C."/>
            <person name="Cook D.R."/>
            <person name="May G.D."/>
            <person name="Xu X."/>
            <person name="Jackson S.A."/>
        </authorList>
    </citation>
    <scope>NUCLEOTIDE SEQUENCE [LARGE SCALE GENOMIC DNA]</scope>
</reference>
<dbReference type="EMBL" id="KQ484546">
    <property type="protein sequence ID" value="KYP34652.1"/>
    <property type="molecule type" value="Genomic_DNA"/>
</dbReference>
<dbReference type="Gene3D" id="2.40.70.10">
    <property type="entry name" value="Acid Proteases"/>
    <property type="match status" value="1"/>
</dbReference>
<evidence type="ECO:0000256" key="1">
    <source>
        <dbReference type="SAM" id="Coils"/>
    </source>
</evidence>
<gene>
    <name evidence="3" type="ORF">KK1_044375</name>
</gene>
<feature type="compositionally biased region" description="Basic and acidic residues" evidence="2">
    <location>
        <begin position="124"/>
        <end position="134"/>
    </location>
</feature>
<accession>A0A151QWN6</accession>
<organism evidence="3 4">
    <name type="scientific">Cajanus cajan</name>
    <name type="common">Pigeon pea</name>
    <name type="synonym">Cajanus indicus</name>
    <dbReference type="NCBI Taxonomy" id="3821"/>
    <lineage>
        <taxon>Eukaryota</taxon>
        <taxon>Viridiplantae</taxon>
        <taxon>Streptophyta</taxon>
        <taxon>Embryophyta</taxon>
        <taxon>Tracheophyta</taxon>
        <taxon>Spermatophyta</taxon>
        <taxon>Magnoliopsida</taxon>
        <taxon>eudicotyledons</taxon>
        <taxon>Gunneridae</taxon>
        <taxon>Pentapetalae</taxon>
        <taxon>rosids</taxon>
        <taxon>fabids</taxon>
        <taxon>Fabales</taxon>
        <taxon>Fabaceae</taxon>
        <taxon>Papilionoideae</taxon>
        <taxon>50 kb inversion clade</taxon>
        <taxon>NPAAA clade</taxon>
        <taxon>indigoferoid/millettioid clade</taxon>
        <taxon>Phaseoleae</taxon>
        <taxon>Cajanus</taxon>
    </lineage>
</organism>
<keyword evidence="4" id="KW-1185">Reference proteome</keyword>
<keyword evidence="1" id="KW-0175">Coiled coil</keyword>
<dbReference type="CDD" id="cd00303">
    <property type="entry name" value="retropepsin_like"/>
    <property type="match status" value="1"/>
</dbReference>
<dbReference type="AlphaFoldDB" id="A0A151QWN6"/>
<feature type="region of interest" description="Disordered" evidence="2">
    <location>
        <begin position="1"/>
        <end position="33"/>
    </location>
</feature>
<dbReference type="Proteomes" id="UP000075243">
    <property type="component" value="Unassembled WGS sequence"/>
</dbReference>
<evidence type="ECO:0008006" key="5">
    <source>
        <dbReference type="Google" id="ProtNLM"/>
    </source>
</evidence>
<evidence type="ECO:0000313" key="4">
    <source>
        <dbReference type="Proteomes" id="UP000075243"/>
    </source>
</evidence>
<feature type="coiled-coil region" evidence="1">
    <location>
        <begin position="457"/>
        <end position="484"/>
    </location>
</feature>
<feature type="compositionally biased region" description="Low complexity" evidence="2">
    <location>
        <begin position="13"/>
        <end position="31"/>
    </location>
</feature>
<evidence type="ECO:0000256" key="2">
    <source>
        <dbReference type="SAM" id="MobiDB-lite"/>
    </source>
</evidence>
<protein>
    <recommendedName>
        <fullName evidence="5">Aspartic peptidase DDI1-type domain-containing protein</fullName>
    </recommendedName>
</protein>
<name>A0A151QWN6_CAJCA</name>
<evidence type="ECO:0000313" key="3">
    <source>
        <dbReference type="EMBL" id="KYP34652.1"/>
    </source>
</evidence>
<feature type="region of interest" description="Disordered" evidence="2">
    <location>
        <begin position="115"/>
        <end position="194"/>
    </location>
</feature>
<dbReference type="Gramene" id="C.cajan_44154.t">
    <property type="protein sequence ID" value="C.cajan_44154.t"/>
    <property type="gene ID" value="C.cajan_44154"/>
</dbReference>
<dbReference type="InterPro" id="IPR021109">
    <property type="entry name" value="Peptidase_aspartic_dom_sf"/>
</dbReference>